<dbReference type="Proteomes" id="UP000275078">
    <property type="component" value="Unassembled WGS sequence"/>
</dbReference>
<feature type="transmembrane region" description="Helical" evidence="1">
    <location>
        <begin position="62"/>
        <end position="81"/>
    </location>
</feature>
<keyword evidence="1" id="KW-0472">Membrane</keyword>
<feature type="transmembrane region" description="Helical" evidence="1">
    <location>
        <begin position="191"/>
        <end position="213"/>
    </location>
</feature>
<evidence type="ECO:0000313" key="2">
    <source>
        <dbReference type="EMBL" id="RPA79872.1"/>
    </source>
</evidence>
<keyword evidence="3" id="KW-1185">Reference proteome</keyword>
<dbReference type="EMBL" id="ML119694">
    <property type="protein sequence ID" value="RPA79872.1"/>
    <property type="molecule type" value="Genomic_DNA"/>
</dbReference>
<keyword evidence="1" id="KW-1133">Transmembrane helix</keyword>
<evidence type="ECO:0000256" key="1">
    <source>
        <dbReference type="SAM" id="Phobius"/>
    </source>
</evidence>
<accession>A0A3N4I186</accession>
<gene>
    <name evidence="2" type="ORF">BJ508DRAFT_327923</name>
</gene>
<protein>
    <submittedName>
        <fullName evidence="2">Uncharacterized protein</fullName>
    </submittedName>
</protein>
<sequence length="243" mass="27368">MPRRDPDATCTFTAYPDFVTTLSPSELVTTAHLRGPRSKPTGQSSALSRRWRTRLSSSTSIVIRYLLYTILTIITWLWLEFQFGDLLGSTRSLNVILDAKFYFRLTLCFGIILQPLCLMLRHGQSFEVREGQRTENESPDDYRAFTKVCWIAHDAASAFQMLSVGGIYLVLVNATFRELPGVGEAAAGQCLRLLTVWIVWTGGWVVVDGWVGWRMKDVAMHLSGITDDVEAEAVGWRYGTFEG</sequence>
<proteinExistence type="predicted"/>
<reference evidence="2 3" key="1">
    <citation type="journal article" date="2018" name="Nat. Ecol. Evol.">
        <title>Pezizomycetes genomes reveal the molecular basis of ectomycorrhizal truffle lifestyle.</title>
        <authorList>
            <person name="Murat C."/>
            <person name="Payen T."/>
            <person name="Noel B."/>
            <person name="Kuo A."/>
            <person name="Morin E."/>
            <person name="Chen J."/>
            <person name="Kohler A."/>
            <person name="Krizsan K."/>
            <person name="Balestrini R."/>
            <person name="Da Silva C."/>
            <person name="Montanini B."/>
            <person name="Hainaut M."/>
            <person name="Levati E."/>
            <person name="Barry K.W."/>
            <person name="Belfiori B."/>
            <person name="Cichocki N."/>
            <person name="Clum A."/>
            <person name="Dockter R.B."/>
            <person name="Fauchery L."/>
            <person name="Guy J."/>
            <person name="Iotti M."/>
            <person name="Le Tacon F."/>
            <person name="Lindquist E.A."/>
            <person name="Lipzen A."/>
            <person name="Malagnac F."/>
            <person name="Mello A."/>
            <person name="Molinier V."/>
            <person name="Miyauchi S."/>
            <person name="Poulain J."/>
            <person name="Riccioni C."/>
            <person name="Rubini A."/>
            <person name="Sitrit Y."/>
            <person name="Splivallo R."/>
            <person name="Traeger S."/>
            <person name="Wang M."/>
            <person name="Zifcakova L."/>
            <person name="Wipf D."/>
            <person name="Zambonelli A."/>
            <person name="Paolocci F."/>
            <person name="Nowrousian M."/>
            <person name="Ottonello S."/>
            <person name="Baldrian P."/>
            <person name="Spatafora J.W."/>
            <person name="Henrissat B."/>
            <person name="Nagy L.G."/>
            <person name="Aury J.M."/>
            <person name="Wincker P."/>
            <person name="Grigoriev I.V."/>
            <person name="Bonfante P."/>
            <person name="Martin F.M."/>
        </authorList>
    </citation>
    <scope>NUCLEOTIDE SEQUENCE [LARGE SCALE GENOMIC DNA]</scope>
    <source>
        <strain evidence="2 3">RN42</strain>
    </source>
</reference>
<organism evidence="2 3">
    <name type="scientific">Ascobolus immersus RN42</name>
    <dbReference type="NCBI Taxonomy" id="1160509"/>
    <lineage>
        <taxon>Eukaryota</taxon>
        <taxon>Fungi</taxon>
        <taxon>Dikarya</taxon>
        <taxon>Ascomycota</taxon>
        <taxon>Pezizomycotina</taxon>
        <taxon>Pezizomycetes</taxon>
        <taxon>Pezizales</taxon>
        <taxon>Ascobolaceae</taxon>
        <taxon>Ascobolus</taxon>
    </lineage>
</organism>
<feature type="transmembrane region" description="Helical" evidence="1">
    <location>
        <begin position="148"/>
        <end position="171"/>
    </location>
</feature>
<name>A0A3N4I186_ASCIM</name>
<evidence type="ECO:0000313" key="3">
    <source>
        <dbReference type="Proteomes" id="UP000275078"/>
    </source>
</evidence>
<dbReference type="AlphaFoldDB" id="A0A3N4I186"/>
<keyword evidence="1" id="KW-0812">Transmembrane</keyword>